<dbReference type="OrthoDB" id="9775929at2"/>
<gene>
    <name evidence="11" type="ORF">HMPREF9708_00081</name>
</gene>
<evidence type="ECO:0000313" key="11">
    <source>
        <dbReference type="EMBL" id="EHR38371.1"/>
    </source>
</evidence>
<dbReference type="EMBL" id="AGEG01000001">
    <property type="protein sequence ID" value="EHR38371.1"/>
    <property type="molecule type" value="Genomic_DNA"/>
</dbReference>
<dbReference type="PANTHER" id="PTHR34388:SF1">
    <property type="entry name" value="DNA POLYMERASE III SUBUNIT DELTA"/>
    <property type="match status" value="1"/>
</dbReference>
<dbReference type="GO" id="GO:0003677">
    <property type="term" value="F:DNA binding"/>
    <property type="evidence" value="ECO:0007669"/>
    <property type="project" value="InterPro"/>
</dbReference>
<dbReference type="eggNOG" id="COG1466">
    <property type="taxonomic scope" value="Bacteria"/>
</dbReference>
<evidence type="ECO:0000256" key="1">
    <source>
        <dbReference type="ARBA" id="ARBA00012417"/>
    </source>
</evidence>
<dbReference type="InterPro" id="IPR008921">
    <property type="entry name" value="DNA_pol3_clamp-load_cplx_C"/>
</dbReference>
<evidence type="ECO:0000256" key="5">
    <source>
        <dbReference type="ARBA" id="ARBA00022705"/>
    </source>
</evidence>
<reference evidence="11 12" key="1">
    <citation type="submission" date="2012-01" db="EMBL/GenBank/DDBJ databases">
        <title>The Genome Sequence of Facklamia languida CCUG 37842.</title>
        <authorList>
            <consortium name="The Broad Institute Genome Sequencing Platform"/>
            <person name="Earl A."/>
            <person name="Ward D."/>
            <person name="Feldgarden M."/>
            <person name="Gevers D."/>
            <person name="Huys G."/>
            <person name="Young S.K."/>
            <person name="Zeng Q."/>
            <person name="Gargeya S."/>
            <person name="Fitzgerald M."/>
            <person name="Haas B."/>
            <person name="Abouelleil A."/>
            <person name="Alvarado L."/>
            <person name="Arachchi H.M."/>
            <person name="Berlin A."/>
            <person name="Chapman S.B."/>
            <person name="Gearin G."/>
            <person name="Goldberg J."/>
            <person name="Griggs A."/>
            <person name="Gujja S."/>
            <person name="Hansen M."/>
            <person name="Heiman D."/>
            <person name="Howarth C."/>
            <person name="Larimer J."/>
            <person name="Lui A."/>
            <person name="MacDonald P.J.P."/>
            <person name="McCowen C."/>
            <person name="Montmayeur A."/>
            <person name="Murphy C."/>
            <person name="Neiman D."/>
            <person name="Pearson M."/>
            <person name="Priest M."/>
            <person name="Roberts A."/>
            <person name="Saif S."/>
            <person name="Shea T."/>
            <person name="Sisk P."/>
            <person name="Stolte C."/>
            <person name="Sykes S."/>
            <person name="Wortman J."/>
            <person name="Nusbaum C."/>
            <person name="Birren B."/>
        </authorList>
    </citation>
    <scope>NUCLEOTIDE SEQUENCE [LARGE SCALE GENOMIC DNA]</scope>
    <source>
        <strain evidence="11 12">CCUG 37842</strain>
    </source>
</reference>
<name>H3NGU2_9LACT</name>
<comment type="catalytic activity">
    <reaction evidence="8">
        <text>DNA(n) + a 2'-deoxyribonucleoside 5'-triphosphate = DNA(n+1) + diphosphate</text>
        <dbReference type="Rhea" id="RHEA:22508"/>
        <dbReference type="Rhea" id="RHEA-COMP:17339"/>
        <dbReference type="Rhea" id="RHEA-COMP:17340"/>
        <dbReference type="ChEBI" id="CHEBI:33019"/>
        <dbReference type="ChEBI" id="CHEBI:61560"/>
        <dbReference type="ChEBI" id="CHEBI:173112"/>
        <dbReference type="EC" id="2.7.7.7"/>
    </reaction>
</comment>
<dbReference type="Proteomes" id="UP000006190">
    <property type="component" value="Unassembled WGS sequence"/>
</dbReference>
<dbReference type="GO" id="GO:0009360">
    <property type="term" value="C:DNA polymerase III complex"/>
    <property type="evidence" value="ECO:0007669"/>
    <property type="project" value="InterPro"/>
</dbReference>
<feature type="domain" description="DNA polymerase III delta subunit-like C-terminal" evidence="10">
    <location>
        <begin position="216"/>
        <end position="335"/>
    </location>
</feature>
<comment type="caution">
    <text evidence="11">The sequence shown here is derived from an EMBL/GenBank/DDBJ whole genome shotgun (WGS) entry which is preliminary data.</text>
</comment>
<dbReference type="InterPro" id="IPR027417">
    <property type="entry name" value="P-loop_NTPase"/>
</dbReference>
<dbReference type="EC" id="2.7.7.7" evidence="1"/>
<evidence type="ECO:0000256" key="2">
    <source>
        <dbReference type="ARBA" id="ARBA00017703"/>
    </source>
</evidence>
<sequence>MEYQAAIKALSQADLAPVYVLQGSEWYLQQTFRQALAQRVEDQVGELDSVLFDLNEQSIDEVLDEAQAYSFFVDQRLVVVENLDFLNPQSKQKLTKDQEARLEAYLQDPNPATHLVLIIPADKIDQRRRLTKLLQKHSQYIQVTPRSDQEVRRHLQDALRAASIDINREALDEVLKRTNYQLTQAMAEAQKLIQYASGGASITVEVVRQLVTRSLESNVFELTNAMMRRDFKESVQIYQDLLLMKNEPVQLHALVVSQFRLLIQVKLLQAQGLMEDGIAQQLGVHPYRVKLAARSSRAIPLAGLADLYEDLIERDYQMKTNVGQKETHFYLMLTHYMQMNQ</sequence>
<proteinExistence type="inferred from homology"/>
<evidence type="ECO:0000259" key="10">
    <source>
        <dbReference type="Pfam" id="PF21694"/>
    </source>
</evidence>
<evidence type="ECO:0000256" key="6">
    <source>
        <dbReference type="ARBA" id="ARBA00022932"/>
    </source>
</evidence>
<dbReference type="GO" id="GO:0003887">
    <property type="term" value="F:DNA-directed DNA polymerase activity"/>
    <property type="evidence" value="ECO:0007669"/>
    <property type="project" value="UniProtKB-KW"/>
</dbReference>
<dbReference type="Pfam" id="PF06144">
    <property type="entry name" value="DNA_pol3_delta"/>
    <property type="match status" value="1"/>
</dbReference>
<dbReference type="Gene3D" id="1.20.272.10">
    <property type="match status" value="1"/>
</dbReference>
<keyword evidence="6" id="KW-0239">DNA-directed DNA polymerase</keyword>
<dbReference type="GO" id="GO:0006261">
    <property type="term" value="P:DNA-templated DNA replication"/>
    <property type="evidence" value="ECO:0007669"/>
    <property type="project" value="TreeGrafter"/>
</dbReference>
<dbReference type="NCBIfam" id="TIGR01128">
    <property type="entry name" value="holA"/>
    <property type="match status" value="1"/>
</dbReference>
<accession>H3NGU2</accession>
<dbReference type="HOGENOM" id="CLU_044694_4_0_9"/>
<dbReference type="InterPro" id="IPR010372">
    <property type="entry name" value="DNA_pol3_delta_N"/>
</dbReference>
<evidence type="ECO:0000256" key="7">
    <source>
        <dbReference type="ARBA" id="ARBA00034754"/>
    </source>
</evidence>
<evidence type="ECO:0000256" key="8">
    <source>
        <dbReference type="ARBA" id="ARBA00049244"/>
    </source>
</evidence>
<dbReference type="PANTHER" id="PTHR34388">
    <property type="entry name" value="DNA POLYMERASE III SUBUNIT DELTA"/>
    <property type="match status" value="1"/>
</dbReference>
<dbReference type="PATRIC" id="fig|883113.3.peg.82"/>
<organism evidence="11 12">
    <name type="scientific">Facklamia languida CCUG 37842</name>
    <dbReference type="NCBI Taxonomy" id="883113"/>
    <lineage>
        <taxon>Bacteria</taxon>
        <taxon>Bacillati</taxon>
        <taxon>Bacillota</taxon>
        <taxon>Bacilli</taxon>
        <taxon>Lactobacillales</taxon>
        <taxon>Aerococcaceae</taxon>
        <taxon>Facklamia</taxon>
    </lineage>
</organism>
<keyword evidence="12" id="KW-1185">Reference proteome</keyword>
<dbReference type="STRING" id="883113.HMPREF9708_00081"/>
<dbReference type="SUPFAM" id="SSF52540">
    <property type="entry name" value="P-loop containing nucleoside triphosphate hydrolases"/>
    <property type="match status" value="1"/>
</dbReference>
<evidence type="ECO:0000256" key="3">
    <source>
        <dbReference type="ARBA" id="ARBA00022679"/>
    </source>
</evidence>
<keyword evidence="5" id="KW-0235">DNA replication</keyword>
<evidence type="ECO:0000259" key="9">
    <source>
        <dbReference type="Pfam" id="PF06144"/>
    </source>
</evidence>
<evidence type="ECO:0000256" key="4">
    <source>
        <dbReference type="ARBA" id="ARBA00022695"/>
    </source>
</evidence>
<dbReference type="SUPFAM" id="SSF48019">
    <property type="entry name" value="post-AAA+ oligomerization domain-like"/>
    <property type="match status" value="1"/>
</dbReference>
<dbReference type="InterPro" id="IPR005790">
    <property type="entry name" value="DNA_polIII_delta"/>
</dbReference>
<dbReference type="Pfam" id="PF21694">
    <property type="entry name" value="DNA_pol3_delta_C"/>
    <property type="match status" value="1"/>
</dbReference>
<dbReference type="Gene3D" id="1.10.8.60">
    <property type="match status" value="1"/>
</dbReference>
<feature type="domain" description="DNA polymerase III delta N-terminal" evidence="9">
    <location>
        <begin position="19"/>
        <end position="142"/>
    </location>
</feature>
<dbReference type="AlphaFoldDB" id="H3NGU2"/>
<keyword evidence="3" id="KW-0808">Transferase</keyword>
<keyword evidence="4" id="KW-0548">Nucleotidyltransferase</keyword>
<dbReference type="RefSeq" id="WP_006307946.1">
    <property type="nucleotide sequence ID" value="NZ_JH601133.1"/>
</dbReference>
<dbReference type="InterPro" id="IPR048466">
    <property type="entry name" value="DNA_pol3_delta-like_C"/>
</dbReference>
<comment type="similarity">
    <text evidence="7">Belongs to the DNA polymerase HolA subunit family.</text>
</comment>
<dbReference type="Gene3D" id="3.40.50.300">
    <property type="entry name" value="P-loop containing nucleotide triphosphate hydrolases"/>
    <property type="match status" value="1"/>
</dbReference>
<evidence type="ECO:0000313" key="12">
    <source>
        <dbReference type="Proteomes" id="UP000006190"/>
    </source>
</evidence>
<protein>
    <recommendedName>
        <fullName evidence="2">DNA polymerase III subunit delta</fullName>
        <ecNumber evidence="1">2.7.7.7</ecNumber>
    </recommendedName>
</protein>